<organism evidence="2">
    <name type="scientific">Micrurus surinamensis</name>
    <name type="common">Surinam coral snake</name>
    <dbReference type="NCBI Taxonomy" id="129470"/>
    <lineage>
        <taxon>Eukaryota</taxon>
        <taxon>Metazoa</taxon>
        <taxon>Chordata</taxon>
        <taxon>Craniata</taxon>
        <taxon>Vertebrata</taxon>
        <taxon>Euteleostomi</taxon>
        <taxon>Lepidosauria</taxon>
        <taxon>Squamata</taxon>
        <taxon>Bifurcata</taxon>
        <taxon>Unidentata</taxon>
        <taxon>Episquamata</taxon>
        <taxon>Toxicofera</taxon>
        <taxon>Serpentes</taxon>
        <taxon>Colubroidea</taxon>
        <taxon>Elapidae</taxon>
        <taxon>Elapinae</taxon>
        <taxon>Micrurus</taxon>
    </lineage>
</organism>
<reference evidence="2" key="1">
    <citation type="submission" date="2017-07" db="EMBL/GenBank/DDBJ databases">
        <authorList>
            <person name="Mikheyev A."/>
            <person name="Grau M."/>
        </authorList>
    </citation>
    <scope>NUCLEOTIDE SEQUENCE</scope>
    <source>
        <tissue evidence="2">Venom_gland</tissue>
    </source>
</reference>
<proteinExistence type="predicted"/>
<evidence type="ECO:0000313" key="2">
    <source>
        <dbReference type="EMBL" id="LAB55146.1"/>
    </source>
</evidence>
<accession>A0A2D4PDF5</accession>
<evidence type="ECO:0000256" key="1">
    <source>
        <dbReference type="SAM" id="MobiDB-lite"/>
    </source>
</evidence>
<feature type="compositionally biased region" description="Polar residues" evidence="1">
    <location>
        <begin position="68"/>
        <end position="82"/>
    </location>
</feature>
<reference evidence="2" key="2">
    <citation type="submission" date="2017-11" db="EMBL/GenBank/DDBJ databases">
        <title>Coralsnake Venomics: Analyses of Venom Gland Transcriptomes and Proteomes of Six Brazilian Taxa.</title>
        <authorList>
            <person name="Aird S.D."/>
            <person name="Jorge da Silva N."/>
            <person name="Qiu L."/>
            <person name="Villar-Briones A."/>
            <person name="Aparecida-Saddi V."/>
            <person name="Campos-Telles M.P."/>
            <person name="Grau M."/>
            <person name="Mikheyev A.S."/>
        </authorList>
    </citation>
    <scope>NUCLEOTIDE SEQUENCE</scope>
    <source>
        <tissue evidence="2">Venom_gland</tissue>
    </source>
</reference>
<name>A0A2D4PDF5_MICSU</name>
<dbReference type="EMBL" id="IACN01066327">
    <property type="protein sequence ID" value="LAB55146.1"/>
    <property type="molecule type" value="Transcribed_RNA"/>
</dbReference>
<sequence length="112" mass="12945">MEFINFFFQPQQQTANPNKANAESIPLPTSFICLYQPYYYLIHALSRQLTTTRQFTPQIHPTTLVKPNANNDTQSYTYSHPTPRSCPHAIQSILDTDTERENIETEQPEAIE</sequence>
<dbReference type="AlphaFoldDB" id="A0A2D4PDF5"/>
<protein>
    <submittedName>
        <fullName evidence="2">Uncharacterized protein</fullName>
    </submittedName>
</protein>
<feature type="region of interest" description="Disordered" evidence="1">
    <location>
        <begin position="62"/>
        <end position="88"/>
    </location>
</feature>